<dbReference type="GO" id="GO:0070976">
    <property type="term" value="F:TIR domain binding"/>
    <property type="evidence" value="ECO:0007669"/>
    <property type="project" value="InterPro"/>
</dbReference>
<dbReference type="InterPro" id="IPR017281">
    <property type="entry name" value="Myelin_different_resp_MyD88"/>
</dbReference>
<feature type="compositionally biased region" description="Polar residues" evidence="4">
    <location>
        <begin position="1"/>
        <end position="11"/>
    </location>
</feature>
<feature type="domain" description="Death" evidence="5">
    <location>
        <begin position="92"/>
        <end position="161"/>
    </location>
</feature>
<dbReference type="SUPFAM" id="SSF47986">
    <property type="entry name" value="DEATH domain"/>
    <property type="match status" value="1"/>
</dbReference>
<sequence length="527" mass="59150">MDPIPESSSGSIEHANQHNRSSANTQNEEDFYKYLELVNNCNENDPLLSETPLGHHLDLIPLVRVQPSQLIQLNQALNVEQLIPTRNGLARDYRGLAELMDFSLELEARFKRANDPASCLLEAYKIKYRKQHSREATLNDLLKLLETLERFDIIDDLLPTLIDLAQKQQVQYHHHQELGVARQTETNHDNNIRLKQLPPPPATIAQLTQNTLQQQPQQQQPYYDAFVCFADEDRDHAANLINLLEHHNKRVITMDHLLPGRFEYDALVQTIATQCRKVIILITPSFLLSRACEYQLKFANEIAIKLGAFPKIIPVVCEPVDDTQLPPLILGVSKIYLTGGDDQEWKLQKLLRSLECNPSGVVAGAASGAMMHYQPGDRFNNHFVATPISRTNQPATTLTIVGDHRADSSNHIAINNSNSTEPIIDVAYSQSSDSALNLSSQFSIMTSSDDQQHRPPPRSISPSANSTSTNHNNERTHSPSSSTSTTSSNQLNPLNWYKSFKRKVLPTKSPCESIVPSTSSRAKLLEE</sequence>
<feature type="region of interest" description="Disordered" evidence="4">
    <location>
        <begin position="507"/>
        <end position="527"/>
    </location>
</feature>
<feature type="compositionally biased region" description="Polar residues" evidence="4">
    <location>
        <begin position="460"/>
        <end position="471"/>
    </location>
</feature>
<dbReference type="SUPFAM" id="SSF52200">
    <property type="entry name" value="Toll/Interleukin receptor TIR domain"/>
    <property type="match status" value="1"/>
</dbReference>
<feature type="region of interest" description="Disordered" evidence="4">
    <location>
        <begin position="446"/>
        <end position="493"/>
    </location>
</feature>
<dbReference type="GO" id="GO:0002755">
    <property type="term" value="P:MyD88-dependent toll-like receptor signaling pathway"/>
    <property type="evidence" value="ECO:0007669"/>
    <property type="project" value="InterPro"/>
</dbReference>
<evidence type="ECO:0000313" key="7">
    <source>
        <dbReference type="EMBL" id="MDE45693.1"/>
    </source>
</evidence>
<dbReference type="GO" id="GO:0005886">
    <property type="term" value="C:plasma membrane"/>
    <property type="evidence" value="ECO:0007669"/>
    <property type="project" value="TreeGrafter"/>
</dbReference>
<dbReference type="InterPro" id="IPR000488">
    <property type="entry name" value="Death_dom"/>
</dbReference>
<dbReference type="PANTHER" id="PTHR15079:SF3">
    <property type="entry name" value="MYELOID DIFFERENTIATION PRIMARY RESPONSE PROTEIN MYD88"/>
    <property type="match status" value="1"/>
</dbReference>
<dbReference type="InterPro" id="IPR011029">
    <property type="entry name" value="DEATH-like_dom_sf"/>
</dbReference>
<feature type="region of interest" description="Disordered" evidence="4">
    <location>
        <begin position="1"/>
        <end position="26"/>
    </location>
</feature>
<dbReference type="Pfam" id="PF13676">
    <property type="entry name" value="TIR_2"/>
    <property type="match status" value="1"/>
</dbReference>
<comment type="subcellular location">
    <subcellularLocation>
        <location evidence="1">Cytoplasm</location>
    </subcellularLocation>
</comment>
<dbReference type="GO" id="GO:0005737">
    <property type="term" value="C:cytoplasm"/>
    <property type="evidence" value="ECO:0007669"/>
    <property type="project" value="UniProtKB-SubCell"/>
</dbReference>
<feature type="domain" description="TIR" evidence="6">
    <location>
        <begin position="221"/>
        <end position="354"/>
    </location>
</feature>
<keyword evidence="2" id="KW-0963">Cytoplasm</keyword>
<dbReference type="PROSITE" id="PS50104">
    <property type="entry name" value="TIR"/>
    <property type="match status" value="1"/>
</dbReference>
<evidence type="ECO:0000256" key="2">
    <source>
        <dbReference type="ARBA" id="ARBA00022490"/>
    </source>
</evidence>
<gene>
    <name evidence="7" type="primary">MYD88</name>
    <name evidence="7" type="ORF">g.20999</name>
</gene>
<dbReference type="AlphaFoldDB" id="A0A6G1S6Y3"/>
<dbReference type="PANTHER" id="PTHR15079">
    <property type="entry name" value="MYD88"/>
    <property type="match status" value="1"/>
</dbReference>
<dbReference type="SMART" id="SM00255">
    <property type="entry name" value="TIR"/>
    <property type="match status" value="1"/>
</dbReference>
<dbReference type="InterPro" id="IPR035897">
    <property type="entry name" value="Toll_tir_struct_dom_sf"/>
</dbReference>
<dbReference type="GO" id="GO:0034142">
    <property type="term" value="P:toll-like receptor 4 signaling pathway"/>
    <property type="evidence" value="ECO:0007669"/>
    <property type="project" value="TreeGrafter"/>
</dbReference>
<reference evidence="7" key="1">
    <citation type="submission" date="2018-10" db="EMBL/GenBank/DDBJ databases">
        <title>Transcriptome assembly of Aceria tosichella (Wheat curl mite) Type 2.</title>
        <authorList>
            <person name="Scully E.D."/>
            <person name="Geib S.M."/>
            <person name="Palmer N.A."/>
            <person name="Gupta A.K."/>
            <person name="Sarath G."/>
            <person name="Tatineni S."/>
        </authorList>
    </citation>
    <scope>NUCLEOTIDE SEQUENCE</scope>
    <source>
        <strain evidence="7">LincolnNE</strain>
    </source>
</reference>
<keyword evidence="3" id="KW-0395">Inflammatory response</keyword>
<dbReference type="InterPro" id="IPR000157">
    <property type="entry name" value="TIR_dom"/>
</dbReference>
<dbReference type="PROSITE" id="PS50017">
    <property type="entry name" value="DEATH_DOMAIN"/>
    <property type="match status" value="1"/>
</dbReference>
<dbReference type="EMBL" id="GGYP01000922">
    <property type="protein sequence ID" value="MDE45693.1"/>
    <property type="molecule type" value="Transcribed_RNA"/>
</dbReference>
<name>A0A6G1S6Y3_9ACAR</name>
<proteinExistence type="predicted"/>
<evidence type="ECO:0000259" key="6">
    <source>
        <dbReference type="PROSITE" id="PS50104"/>
    </source>
</evidence>
<feature type="compositionally biased region" description="Low complexity" evidence="4">
    <location>
        <begin position="478"/>
        <end position="488"/>
    </location>
</feature>
<dbReference type="SMART" id="SM00005">
    <property type="entry name" value="DEATH"/>
    <property type="match status" value="1"/>
</dbReference>
<evidence type="ECO:0000256" key="4">
    <source>
        <dbReference type="SAM" id="MobiDB-lite"/>
    </source>
</evidence>
<protein>
    <submittedName>
        <fullName evidence="7">Myeloid differentiation primary response protein MyD88</fullName>
    </submittedName>
</protein>
<dbReference type="Gene3D" id="3.40.50.10140">
    <property type="entry name" value="Toll/interleukin-1 receptor homology (TIR) domain"/>
    <property type="match status" value="1"/>
</dbReference>
<dbReference type="GO" id="GO:0035325">
    <property type="term" value="F:Toll-like receptor binding"/>
    <property type="evidence" value="ECO:0007669"/>
    <property type="project" value="TreeGrafter"/>
</dbReference>
<evidence type="ECO:0000259" key="5">
    <source>
        <dbReference type="PROSITE" id="PS50017"/>
    </source>
</evidence>
<dbReference type="Gene3D" id="1.10.533.10">
    <property type="entry name" value="Death Domain, Fas"/>
    <property type="match status" value="1"/>
</dbReference>
<evidence type="ECO:0000256" key="1">
    <source>
        <dbReference type="ARBA" id="ARBA00004496"/>
    </source>
</evidence>
<dbReference type="GO" id="GO:0043123">
    <property type="term" value="P:positive regulation of canonical NF-kappaB signal transduction"/>
    <property type="evidence" value="ECO:0007669"/>
    <property type="project" value="InterPro"/>
</dbReference>
<accession>A0A6G1S6Y3</accession>
<evidence type="ECO:0000256" key="3">
    <source>
        <dbReference type="ARBA" id="ARBA00023198"/>
    </source>
</evidence>
<dbReference type="GO" id="GO:0045087">
    <property type="term" value="P:innate immune response"/>
    <property type="evidence" value="ECO:0007669"/>
    <property type="project" value="TreeGrafter"/>
</dbReference>
<organism evidence="7">
    <name type="scientific">Aceria tosichella</name>
    <name type="common">wheat curl mite</name>
    <dbReference type="NCBI Taxonomy" id="561515"/>
    <lineage>
        <taxon>Eukaryota</taxon>
        <taxon>Metazoa</taxon>
        <taxon>Ecdysozoa</taxon>
        <taxon>Arthropoda</taxon>
        <taxon>Chelicerata</taxon>
        <taxon>Arachnida</taxon>
        <taxon>Acari</taxon>
        <taxon>Acariformes</taxon>
        <taxon>Trombidiformes</taxon>
        <taxon>Prostigmata</taxon>
        <taxon>Eupodina</taxon>
        <taxon>Eriophyoidea</taxon>
        <taxon>Eriophyidae</taxon>
        <taxon>Eriophyinae</taxon>
        <taxon>Aceriini</taxon>
        <taxon>Aceria</taxon>
    </lineage>
</organism>
<dbReference type="GO" id="GO:0008063">
    <property type="term" value="P:Toll signaling pathway"/>
    <property type="evidence" value="ECO:0007669"/>
    <property type="project" value="TreeGrafter"/>
</dbReference>
<dbReference type="GO" id="GO:0050830">
    <property type="term" value="P:defense response to Gram-positive bacterium"/>
    <property type="evidence" value="ECO:0007669"/>
    <property type="project" value="TreeGrafter"/>
</dbReference>